<dbReference type="EMBL" id="JAEHOE010000002">
    <property type="protein sequence ID" value="KAG2501036.1"/>
    <property type="molecule type" value="Genomic_DNA"/>
</dbReference>
<proteinExistence type="predicted"/>
<feature type="domain" description="Sec23/Sec24 helical" evidence="3">
    <location>
        <begin position="202"/>
        <end position="298"/>
    </location>
</feature>
<keyword evidence="5" id="KW-1185">Reference proteome</keyword>
<dbReference type="GO" id="GO:0000149">
    <property type="term" value="F:SNARE binding"/>
    <property type="evidence" value="ECO:0007669"/>
    <property type="project" value="TreeGrafter"/>
</dbReference>
<dbReference type="AlphaFoldDB" id="A0A835YHG3"/>
<feature type="domain" description="Gelsolin-like" evidence="2">
    <location>
        <begin position="333"/>
        <end position="380"/>
    </location>
</feature>
<dbReference type="SUPFAM" id="SSF82754">
    <property type="entry name" value="C-terminal, gelsolin-like domain of Sec23/24"/>
    <property type="match status" value="1"/>
</dbReference>
<dbReference type="GO" id="GO:0090110">
    <property type="term" value="P:COPII-coated vesicle cargo loading"/>
    <property type="evidence" value="ECO:0007669"/>
    <property type="project" value="TreeGrafter"/>
</dbReference>
<dbReference type="InterPro" id="IPR007123">
    <property type="entry name" value="Gelsolin-like_dom"/>
</dbReference>
<evidence type="ECO:0000313" key="4">
    <source>
        <dbReference type="EMBL" id="KAG2501036.1"/>
    </source>
</evidence>
<accession>A0A835YHG3</accession>
<dbReference type="Pfam" id="PF04815">
    <property type="entry name" value="Sec23_helical"/>
    <property type="match status" value="1"/>
</dbReference>
<feature type="region of interest" description="Disordered" evidence="1">
    <location>
        <begin position="1"/>
        <end position="23"/>
    </location>
</feature>
<evidence type="ECO:0000313" key="5">
    <source>
        <dbReference type="Proteomes" id="UP000612055"/>
    </source>
</evidence>
<comment type="caution">
    <text evidence="4">The sequence shown here is derived from an EMBL/GenBank/DDBJ whole genome shotgun (WGS) entry which is preliminary data.</text>
</comment>
<dbReference type="Pfam" id="PF00626">
    <property type="entry name" value="Gelsolin"/>
    <property type="match status" value="1"/>
</dbReference>
<feature type="compositionally biased region" description="Gly residues" evidence="1">
    <location>
        <begin position="148"/>
        <end position="167"/>
    </location>
</feature>
<feature type="region of interest" description="Disordered" evidence="1">
    <location>
        <begin position="56"/>
        <end position="173"/>
    </location>
</feature>
<feature type="compositionally biased region" description="Low complexity" evidence="1">
    <location>
        <begin position="74"/>
        <end position="95"/>
    </location>
</feature>
<reference evidence="4" key="1">
    <citation type="journal article" date="2020" name="bioRxiv">
        <title>Comparative genomics of Chlamydomonas.</title>
        <authorList>
            <person name="Craig R.J."/>
            <person name="Hasan A.R."/>
            <person name="Ness R.W."/>
            <person name="Keightley P.D."/>
        </authorList>
    </citation>
    <scope>NUCLEOTIDE SEQUENCE</scope>
    <source>
        <strain evidence="4">CCAP 11/70</strain>
    </source>
</reference>
<evidence type="ECO:0000256" key="1">
    <source>
        <dbReference type="SAM" id="MobiDB-lite"/>
    </source>
</evidence>
<dbReference type="GO" id="GO:0030127">
    <property type="term" value="C:COPII vesicle coat"/>
    <property type="evidence" value="ECO:0007669"/>
    <property type="project" value="InterPro"/>
</dbReference>
<dbReference type="InterPro" id="IPR036180">
    <property type="entry name" value="Gelsolin-like_dom_sf"/>
</dbReference>
<dbReference type="GO" id="GO:0070971">
    <property type="term" value="C:endoplasmic reticulum exit site"/>
    <property type="evidence" value="ECO:0007669"/>
    <property type="project" value="TreeGrafter"/>
</dbReference>
<gene>
    <name evidence="4" type="ORF">HYH03_000855</name>
</gene>
<protein>
    <recommendedName>
        <fullName evidence="6">Gelsolin-like domain-containing protein</fullName>
    </recommendedName>
</protein>
<dbReference type="GO" id="GO:0008270">
    <property type="term" value="F:zinc ion binding"/>
    <property type="evidence" value="ECO:0007669"/>
    <property type="project" value="TreeGrafter"/>
</dbReference>
<dbReference type="GO" id="GO:0006886">
    <property type="term" value="P:intracellular protein transport"/>
    <property type="evidence" value="ECO:0007669"/>
    <property type="project" value="InterPro"/>
</dbReference>
<organism evidence="4 5">
    <name type="scientific">Edaphochlamys debaryana</name>
    <dbReference type="NCBI Taxonomy" id="47281"/>
    <lineage>
        <taxon>Eukaryota</taxon>
        <taxon>Viridiplantae</taxon>
        <taxon>Chlorophyta</taxon>
        <taxon>core chlorophytes</taxon>
        <taxon>Chlorophyceae</taxon>
        <taxon>CS clade</taxon>
        <taxon>Chlamydomonadales</taxon>
        <taxon>Chlamydomonadales incertae sedis</taxon>
        <taxon>Edaphochlamys</taxon>
    </lineage>
</organism>
<dbReference type="Gene3D" id="1.20.120.730">
    <property type="entry name" value="Sec23/Sec24 helical domain"/>
    <property type="match status" value="1"/>
</dbReference>
<dbReference type="InterPro" id="IPR050550">
    <property type="entry name" value="SEC23_SEC24_subfamily"/>
</dbReference>
<dbReference type="PANTHER" id="PTHR13803">
    <property type="entry name" value="SEC24-RELATED PROTEIN"/>
    <property type="match status" value="1"/>
</dbReference>
<dbReference type="OrthoDB" id="49016at2759"/>
<sequence>MGAAADQRPASLAAKRGRDRQAEEDLAVLRDVLAEPEANPDPDMKAAKSALMQAIELARRAKRKGPEDGAGPSNAPNVTTNTAAAAASAPAPIAADLTPSGAAPGVPDQAGMSASGPGPTSATAADVGGPGQQGLERRRSGEEAAPGEGAGGAPVAGGAVGDGGQGTGAASDKERGFTTLNSVHTMAVPVVNELADLFTSTDVGTMTCMLAKLSVEKYLTARLDETRQAVHSKLSGALKEFRIMNANAALRTPNKLIFPETYKYLPIWCLGLMKCAAFRGGAKDVAADERIPVGHFLMAGSGEDVCRLAYPQAFALHDPSVGPWGLEQPDGTVQLPPCVPLATQVLAEGGVYLVDTGRVFVMWLGRAMSPQWCLEVFGTDPTSLPQDTSAISPEPQRDTPMSRRVCCVLRALREGRSLHQEVFVVRQGSGMDAAVLPYFVEDRTPATQSYTDYMVSLHKAVGGMVEA</sequence>
<dbReference type="PANTHER" id="PTHR13803:SF39">
    <property type="entry name" value="SECRETORY 24AB, ISOFORM A"/>
    <property type="match status" value="1"/>
</dbReference>
<evidence type="ECO:0000259" key="3">
    <source>
        <dbReference type="Pfam" id="PF04815"/>
    </source>
</evidence>
<dbReference type="SUPFAM" id="SSF81811">
    <property type="entry name" value="Helical domain of Sec23/24"/>
    <property type="match status" value="1"/>
</dbReference>
<dbReference type="Proteomes" id="UP000612055">
    <property type="component" value="Unassembled WGS sequence"/>
</dbReference>
<dbReference type="InterPro" id="IPR029006">
    <property type="entry name" value="ADF-H/Gelsolin-like_dom_sf"/>
</dbReference>
<dbReference type="InterPro" id="IPR006900">
    <property type="entry name" value="Sec23/24_helical_dom"/>
</dbReference>
<evidence type="ECO:0000259" key="2">
    <source>
        <dbReference type="Pfam" id="PF00626"/>
    </source>
</evidence>
<dbReference type="InterPro" id="IPR036175">
    <property type="entry name" value="Sec23/24_helical_dom_sf"/>
</dbReference>
<dbReference type="Gene3D" id="3.40.20.10">
    <property type="entry name" value="Severin"/>
    <property type="match status" value="1"/>
</dbReference>
<name>A0A835YHG3_9CHLO</name>
<evidence type="ECO:0008006" key="6">
    <source>
        <dbReference type="Google" id="ProtNLM"/>
    </source>
</evidence>